<sequence length="503" mass="53129">MTLPHHATDPAELGALEARRLIARRQLSAEDLASACIARVEAVDHAVNALVASDFDRLLEGARAADARQAKGEPLGPLHGLPIAVKDMNDVAGLPTTFGSEIFRDNVPTHDDALVAGLRDAGALPMGKTNNPEWSAGANTRNRVYGTTANPHDLTRNCGGSSGGSAVALACGYAPLTSGSDLGGSLRTPAAYCGVVGFRPSFGVVPGVTRATGLLPQPTSGPMARSVADCGLMLSVMARPDRRDPFTTVTDGRTPWNAADFARLPRQDLGALRIGITSDFGFAPTEAATRDLFHTALAALEPFLGRVEERAPDCTGADRIFAVLRATMFLASHARFVDETPELVGPNVTENVAEGRLHSAADVAQALEMQGAYHRRWQAFFETCDIVISPAVTVTPRDWHEMYPTEINGTPTQSYYHWLGLAYASTIAGHPSVTIPCGRDDAGLPFGLQIVGRRHDDLGVLAAAAELEAVIAGLSNLAPRGPDIAILRQASDLSGAEGFFSTQ</sequence>
<dbReference type="EMBL" id="VENJ01000011">
    <property type="protein sequence ID" value="MTJ04784.1"/>
    <property type="molecule type" value="Genomic_DNA"/>
</dbReference>
<dbReference type="InterPro" id="IPR020556">
    <property type="entry name" value="Amidase_CS"/>
</dbReference>
<dbReference type="PIRSF" id="PIRSF001221">
    <property type="entry name" value="Amidase_fungi"/>
    <property type="match status" value="1"/>
</dbReference>
<gene>
    <name evidence="2" type="ORF">FH759_08855</name>
</gene>
<reference evidence="2 3" key="1">
    <citation type="submission" date="2019-06" db="EMBL/GenBank/DDBJ databases">
        <title>Enrichment of Autotrophic Halophilic Microorganisms from Red Sea Brine Pool Using Microbial Electrosynthesis System.</title>
        <authorList>
            <person name="Alqahtani M.F."/>
            <person name="Bajracharya S."/>
            <person name="Katuri K.P."/>
            <person name="Ali M."/>
            <person name="Saikaly P.E."/>
        </authorList>
    </citation>
    <scope>NUCLEOTIDE SEQUENCE [LARGE SCALE GENOMIC DNA]</scope>
    <source>
        <strain evidence="2">MES6</strain>
    </source>
</reference>
<dbReference type="GO" id="GO:0003824">
    <property type="term" value="F:catalytic activity"/>
    <property type="evidence" value="ECO:0007669"/>
    <property type="project" value="InterPro"/>
</dbReference>
<dbReference type="InterPro" id="IPR036928">
    <property type="entry name" value="AS_sf"/>
</dbReference>
<dbReference type="SUPFAM" id="SSF75304">
    <property type="entry name" value="Amidase signature (AS) enzymes"/>
    <property type="match status" value="1"/>
</dbReference>
<feature type="domain" description="Amidase" evidence="1">
    <location>
        <begin position="32"/>
        <end position="460"/>
    </location>
</feature>
<dbReference type="Proteomes" id="UP000483078">
    <property type="component" value="Unassembled WGS sequence"/>
</dbReference>
<dbReference type="PANTHER" id="PTHR11895:SF76">
    <property type="entry name" value="INDOLEACETAMIDE HYDROLASE"/>
    <property type="match status" value="1"/>
</dbReference>
<dbReference type="AlphaFoldDB" id="A0A7C9HB64"/>
<protein>
    <submittedName>
        <fullName evidence="2">Amidase</fullName>
    </submittedName>
</protein>
<evidence type="ECO:0000313" key="2">
    <source>
        <dbReference type="EMBL" id="MTJ04784.1"/>
    </source>
</evidence>
<accession>A0A7C9HB64</accession>
<dbReference type="InterPro" id="IPR000120">
    <property type="entry name" value="Amidase"/>
</dbReference>
<organism evidence="2 3">
    <name type="scientific">Sediminimonas qiaohouensis</name>
    <dbReference type="NCBI Taxonomy" id="552061"/>
    <lineage>
        <taxon>Bacteria</taxon>
        <taxon>Pseudomonadati</taxon>
        <taxon>Pseudomonadota</taxon>
        <taxon>Alphaproteobacteria</taxon>
        <taxon>Rhodobacterales</taxon>
        <taxon>Roseobacteraceae</taxon>
        <taxon>Sediminimonas</taxon>
    </lineage>
</organism>
<dbReference type="PROSITE" id="PS00571">
    <property type="entry name" value="AMIDASES"/>
    <property type="match status" value="1"/>
</dbReference>
<dbReference type="RefSeq" id="WP_420542230.1">
    <property type="nucleotide sequence ID" value="NZ_VENJ01000011.1"/>
</dbReference>
<dbReference type="InterPro" id="IPR023631">
    <property type="entry name" value="Amidase_dom"/>
</dbReference>
<name>A0A7C9HB64_9RHOB</name>
<dbReference type="PANTHER" id="PTHR11895">
    <property type="entry name" value="TRANSAMIDASE"/>
    <property type="match status" value="1"/>
</dbReference>
<evidence type="ECO:0000313" key="3">
    <source>
        <dbReference type="Proteomes" id="UP000483078"/>
    </source>
</evidence>
<comment type="caution">
    <text evidence="2">The sequence shown here is derived from an EMBL/GenBank/DDBJ whole genome shotgun (WGS) entry which is preliminary data.</text>
</comment>
<evidence type="ECO:0000259" key="1">
    <source>
        <dbReference type="Pfam" id="PF01425"/>
    </source>
</evidence>
<dbReference type="Gene3D" id="3.90.1300.10">
    <property type="entry name" value="Amidase signature (AS) domain"/>
    <property type="match status" value="1"/>
</dbReference>
<proteinExistence type="predicted"/>
<dbReference type="Pfam" id="PF01425">
    <property type="entry name" value="Amidase"/>
    <property type="match status" value="1"/>
</dbReference>